<proteinExistence type="predicted"/>
<dbReference type="EMBL" id="CAJZAG010000012">
    <property type="protein sequence ID" value="CAG9184078.1"/>
    <property type="molecule type" value="Genomic_DNA"/>
</dbReference>
<reference evidence="2 3" key="1">
    <citation type="submission" date="2021-08" db="EMBL/GenBank/DDBJ databases">
        <authorList>
            <person name="Peeters C."/>
        </authorList>
    </citation>
    <scope>NUCLEOTIDE SEQUENCE [LARGE SCALE GENOMIC DNA]</scope>
    <source>
        <strain evidence="2 3">LMG 32289</strain>
    </source>
</reference>
<evidence type="ECO:0000313" key="2">
    <source>
        <dbReference type="EMBL" id="CAG9184078.1"/>
    </source>
</evidence>
<name>A0ABN7ZDM8_9BURK</name>
<protein>
    <submittedName>
        <fullName evidence="2">Uncharacterized protein</fullName>
    </submittedName>
</protein>
<sequence>MHTPMILARDALDFIVVNDTTRHAVAAFMLPSDALACVQTLLSKPGDSRYAIENADGSPVSTALCERVEALHLAKQAGTLAAPRLFTIFEATAIADRETFTFATVYVAGCTPEDATARYRARTRADAAWIANDGGKDLAAVRAANDAVEMTWDALRAWETGQTAPQFDAGQQRPAPVTEIRL</sequence>
<feature type="region of interest" description="Disordered" evidence="1">
    <location>
        <begin position="163"/>
        <end position="182"/>
    </location>
</feature>
<gene>
    <name evidence="2" type="ORF">LMG32289_05503</name>
</gene>
<comment type="caution">
    <text evidence="2">The sequence shown here is derived from an EMBL/GenBank/DDBJ whole genome shotgun (WGS) entry which is preliminary data.</text>
</comment>
<evidence type="ECO:0000313" key="3">
    <source>
        <dbReference type="Proteomes" id="UP000706525"/>
    </source>
</evidence>
<evidence type="ECO:0000256" key="1">
    <source>
        <dbReference type="SAM" id="MobiDB-lite"/>
    </source>
</evidence>
<organism evidence="2 3">
    <name type="scientific">Cupriavidus pampae</name>
    <dbReference type="NCBI Taxonomy" id="659251"/>
    <lineage>
        <taxon>Bacteria</taxon>
        <taxon>Pseudomonadati</taxon>
        <taxon>Pseudomonadota</taxon>
        <taxon>Betaproteobacteria</taxon>
        <taxon>Burkholderiales</taxon>
        <taxon>Burkholderiaceae</taxon>
        <taxon>Cupriavidus</taxon>
    </lineage>
</organism>
<keyword evidence="3" id="KW-1185">Reference proteome</keyword>
<dbReference type="Proteomes" id="UP000706525">
    <property type="component" value="Unassembled WGS sequence"/>
</dbReference>
<accession>A0ABN7ZDM8</accession>